<reference evidence="4 5" key="1">
    <citation type="submission" date="2015-09" db="EMBL/GenBank/DDBJ databases">
        <authorList>
            <consortium name="Pathogen Informatics"/>
        </authorList>
    </citation>
    <scope>NUCLEOTIDE SEQUENCE [LARGE SCALE GENOMIC DNA]</scope>
    <source>
        <strain evidence="4 5">2789STDY5834908</strain>
    </source>
</reference>
<evidence type="ECO:0000313" key="4">
    <source>
        <dbReference type="EMBL" id="CUP44981.1"/>
    </source>
</evidence>
<evidence type="ECO:0000256" key="2">
    <source>
        <dbReference type="ARBA" id="ARBA00023125"/>
    </source>
</evidence>
<dbReference type="SUPFAM" id="SSF100950">
    <property type="entry name" value="NagB/RpiA/CoA transferase-like"/>
    <property type="match status" value="1"/>
</dbReference>
<sequence>MRTKRIDEIELYIREKKSVSLDTLCEVFNVSKNTIRRDIATLEQSGKIKKVYGGVTIADFPASKMLLPFSTRHQSLMQEKRLISQLAASHVCDHDTIFIDSGTTCHNIIDFITDKECTILTNSLQVSLKAIPYENLNVISLPGFLKRETLSFVDGNIAEYLKAYNITKAFMSCTGISIQNGLSNASPEEYLVKKSVIENSTIRFALADHSKFGNFSLMTFCPFEDIDHVLTDQLPGKEFCNFAKLHSIKIETP</sequence>
<dbReference type="Gene3D" id="1.10.10.10">
    <property type="entry name" value="Winged helix-like DNA-binding domain superfamily/Winged helix DNA-binding domain"/>
    <property type="match status" value="1"/>
</dbReference>
<dbReference type="Pfam" id="PF00455">
    <property type="entry name" value="DeoRC"/>
    <property type="match status" value="1"/>
</dbReference>
<gene>
    <name evidence="4" type="primary">glcR_3</name>
    <name evidence="4" type="ORF">ERS852520_01369</name>
</gene>
<dbReference type="RefSeq" id="WP_055159806.1">
    <property type="nucleotide sequence ID" value="NZ_BAABXM010000001.1"/>
</dbReference>
<protein>
    <submittedName>
        <fullName evidence="4">HTH-type transcriptional repressor glcR</fullName>
    </submittedName>
</protein>
<dbReference type="PANTHER" id="PTHR30363">
    <property type="entry name" value="HTH-TYPE TRANSCRIPTIONAL REGULATOR SRLR-RELATED"/>
    <property type="match status" value="1"/>
</dbReference>
<evidence type="ECO:0000256" key="1">
    <source>
        <dbReference type="ARBA" id="ARBA00023015"/>
    </source>
</evidence>
<dbReference type="GO" id="GO:0003677">
    <property type="term" value="F:DNA binding"/>
    <property type="evidence" value="ECO:0007669"/>
    <property type="project" value="UniProtKB-KW"/>
</dbReference>
<keyword evidence="1" id="KW-0805">Transcription regulation</keyword>
<dbReference type="InterPro" id="IPR001034">
    <property type="entry name" value="DeoR_HTH"/>
</dbReference>
<evidence type="ECO:0000313" key="5">
    <source>
        <dbReference type="Proteomes" id="UP000095564"/>
    </source>
</evidence>
<dbReference type="Gene3D" id="3.40.50.1360">
    <property type="match status" value="1"/>
</dbReference>
<proteinExistence type="predicted"/>
<keyword evidence="3" id="KW-0804">Transcription</keyword>
<dbReference type="Proteomes" id="UP000095564">
    <property type="component" value="Unassembled WGS sequence"/>
</dbReference>
<name>A0A174NCJ2_ANAHA</name>
<dbReference type="SMART" id="SM01134">
    <property type="entry name" value="DeoRC"/>
    <property type="match status" value="1"/>
</dbReference>
<dbReference type="AlphaFoldDB" id="A0A174NCJ2"/>
<dbReference type="InterPro" id="IPR018356">
    <property type="entry name" value="Tscrpt_reg_HTH_DeoR_CS"/>
</dbReference>
<dbReference type="GO" id="GO:0003700">
    <property type="term" value="F:DNA-binding transcription factor activity"/>
    <property type="evidence" value="ECO:0007669"/>
    <property type="project" value="InterPro"/>
</dbReference>
<keyword evidence="2" id="KW-0238">DNA-binding</keyword>
<dbReference type="PANTHER" id="PTHR30363:SF60">
    <property type="entry name" value="HTH-TYPE TRANSCRIPTIONAL REGULATOR IOLR"/>
    <property type="match status" value="1"/>
</dbReference>
<accession>A0A174NCJ2</accession>
<dbReference type="EMBL" id="CZAU01000012">
    <property type="protein sequence ID" value="CUP44981.1"/>
    <property type="molecule type" value="Genomic_DNA"/>
</dbReference>
<dbReference type="SMART" id="SM00420">
    <property type="entry name" value="HTH_DEOR"/>
    <property type="match status" value="1"/>
</dbReference>
<dbReference type="InterPro" id="IPR036390">
    <property type="entry name" value="WH_DNA-bd_sf"/>
</dbReference>
<dbReference type="PRINTS" id="PR00037">
    <property type="entry name" value="HTHLACR"/>
</dbReference>
<dbReference type="OrthoDB" id="9797223at2"/>
<dbReference type="PROSITE" id="PS00894">
    <property type="entry name" value="HTH_DEOR_1"/>
    <property type="match status" value="1"/>
</dbReference>
<dbReference type="InterPro" id="IPR036388">
    <property type="entry name" value="WH-like_DNA-bd_sf"/>
</dbReference>
<dbReference type="Pfam" id="PF08220">
    <property type="entry name" value="HTH_DeoR"/>
    <property type="match status" value="1"/>
</dbReference>
<dbReference type="SUPFAM" id="SSF46785">
    <property type="entry name" value="Winged helix' DNA-binding domain"/>
    <property type="match status" value="1"/>
</dbReference>
<dbReference type="InterPro" id="IPR014036">
    <property type="entry name" value="DeoR-like_C"/>
</dbReference>
<dbReference type="PROSITE" id="PS51000">
    <property type="entry name" value="HTH_DEOR_2"/>
    <property type="match status" value="1"/>
</dbReference>
<dbReference type="InterPro" id="IPR037171">
    <property type="entry name" value="NagB/RpiA_transferase-like"/>
</dbReference>
<dbReference type="InterPro" id="IPR050313">
    <property type="entry name" value="Carb_Metab_HTH_regulators"/>
</dbReference>
<organism evidence="4 5">
    <name type="scientific">Anaerostipes hadrus</name>
    <dbReference type="NCBI Taxonomy" id="649756"/>
    <lineage>
        <taxon>Bacteria</taxon>
        <taxon>Bacillati</taxon>
        <taxon>Bacillota</taxon>
        <taxon>Clostridia</taxon>
        <taxon>Lachnospirales</taxon>
        <taxon>Lachnospiraceae</taxon>
        <taxon>Anaerostipes</taxon>
    </lineage>
</organism>
<evidence type="ECO:0000256" key="3">
    <source>
        <dbReference type="ARBA" id="ARBA00023163"/>
    </source>
</evidence>